<proteinExistence type="inferred from homology"/>
<dbReference type="Pfam" id="PF02801">
    <property type="entry name" value="Ketoacyl-synt_C"/>
    <property type="match status" value="1"/>
</dbReference>
<gene>
    <name evidence="5" type="ORF">LSG31_21890</name>
</gene>
<dbReference type="SUPFAM" id="SSF53901">
    <property type="entry name" value="Thiolase-like"/>
    <property type="match status" value="2"/>
</dbReference>
<dbReference type="PANTHER" id="PTHR11712">
    <property type="entry name" value="POLYKETIDE SYNTHASE-RELATED"/>
    <property type="match status" value="1"/>
</dbReference>
<dbReference type="RefSeq" id="WP_347437169.1">
    <property type="nucleotide sequence ID" value="NZ_CP089291.1"/>
</dbReference>
<organism evidence="5 6">
    <name type="scientific">Fodinisporobacter ferrooxydans</name>
    <dbReference type="NCBI Taxonomy" id="2901836"/>
    <lineage>
        <taxon>Bacteria</taxon>
        <taxon>Bacillati</taxon>
        <taxon>Bacillota</taxon>
        <taxon>Bacilli</taxon>
        <taxon>Bacillales</taxon>
        <taxon>Alicyclobacillaceae</taxon>
        <taxon>Fodinisporobacter</taxon>
    </lineage>
</organism>
<evidence type="ECO:0000256" key="2">
    <source>
        <dbReference type="ARBA" id="ARBA00022679"/>
    </source>
</evidence>
<dbReference type="InterPro" id="IPR018201">
    <property type="entry name" value="Ketoacyl_synth_AS"/>
</dbReference>
<reference evidence="5" key="1">
    <citation type="submission" date="2021-12" db="EMBL/GenBank/DDBJ databases">
        <title>Alicyclobacillaceae gen. nov., sp. nov., isolated from chalcocite enrichment system.</title>
        <authorList>
            <person name="Jiang Z."/>
        </authorList>
    </citation>
    <scope>NUCLEOTIDE SEQUENCE</scope>
    <source>
        <strain evidence="5">MYW30-H2</strain>
    </source>
</reference>
<evidence type="ECO:0000256" key="1">
    <source>
        <dbReference type="ARBA" id="ARBA00008467"/>
    </source>
</evidence>
<dbReference type="PROSITE" id="PS52004">
    <property type="entry name" value="KS3_2"/>
    <property type="match status" value="1"/>
</dbReference>
<evidence type="ECO:0000259" key="4">
    <source>
        <dbReference type="PROSITE" id="PS52004"/>
    </source>
</evidence>
<dbReference type="Gene3D" id="3.40.47.10">
    <property type="match status" value="1"/>
</dbReference>
<dbReference type="Pfam" id="PF00109">
    <property type="entry name" value="ketoacyl-synt"/>
    <property type="match status" value="1"/>
</dbReference>
<keyword evidence="2 3" id="KW-0808">Transferase</keyword>
<evidence type="ECO:0000313" key="5">
    <source>
        <dbReference type="EMBL" id="UOF90474.1"/>
    </source>
</evidence>
<dbReference type="InterPro" id="IPR016039">
    <property type="entry name" value="Thiolase-like"/>
</dbReference>
<dbReference type="InterPro" id="IPR014031">
    <property type="entry name" value="Ketoacyl_synth_C"/>
</dbReference>
<accession>A0ABY4CJG8</accession>
<dbReference type="SMART" id="SM00825">
    <property type="entry name" value="PKS_KS"/>
    <property type="match status" value="1"/>
</dbReference>
<dbReference type="InterPro" id="IPR020841">
    <property type="entry name" value="PKS_Beta-ketoAc_synthase_dom"/>
</dbReference>
<dbReference type="PROSITE" id="PS00606">
    <property type="entry name" value="KS3_1"/>
    <property type="match status" value="1"/>
</dbReference>
<sequence>MDRVVITGYGIKAPGIRNPDQFKEVLETGTCTQEILKGMGPYDSDIVCGVIHDDFQVIDGKNYRKNPRNNRLAIAATVDAMEMARVPKNNEARMAILLGTGAGSLYETEKLANISTNGDFRKFPVYGAGLTNTHSLASGVAAHFGCSGMVYTVSSGCTSTLDVVLLGKLLLETNQADICIVGGADAAICKTCIFSFAKLGTIALDKGVDETGIPFGPGNDFVISEGAGILIMERENDAIRRGADIYSVIDAICSNNDAISINQSDPTGTKMLEALKGAVGDTKPSYVNSQALGLIANDSADSFAHRSLFGNSVPITSIKGNIGQPLAAAGSIQVISALVSMQYGFIPPTIKTSLEYYDLPIVLEPVYCNVSSVAITSHGYGGNNTCIRISKYESINDFTCIDIRRS</sequence>
<feature type="domain" description="Ketosynthase family 3 (KS3)" evidence="4">
    <location>
        <begin position="1"/>
        <end position="391"/>
    </location>
</feature>
<keyword evidence="6" id="KW-1185">Reference proteome</keyword>
<protein>
    <recommendedName>
        <fullName evidence="4">Ketosynthase family 3 (KS3) domain-containing protein</fullName>
    </recommendedName>
</protein>
<dbReference type="PANTHER" id="PTHR11712:SF336">
    <property type="entry name" value="3-OXOACYL-[ACYL-CARRIER-PROTEIN] SYNTHASE, MITOCHONDRIAL"/>
    <property type="match status" value="1"/>
</dbReference>
<evidence type="ECO:0000313" key="6">
    <source>
        <dbReference type="Proteomes" id="UP000830167"/>
    </source>
</evidence>
<dbReference type="InterPro" id="IPR000794">
    <property type="entry name" value="Beta-ketoacyl_synthase"/>
</dbReference>
<dbReference type="InterPro" id="IPR014030">
    <property type="entry name" value="Ketoacyl_synth_N"/>
</dbReference>
<dbReference type="EMBL" id="CP089291">
    <property type="protein sequence ID" value="UOF90474.1"/>
    <property type="molecule type" value="Genomic_DNA"/>
</dbReference>
<evidence type="ECO:0000256" key="3">
    <source>
        <dbReference type="RuleBase" id="RU003694"/>
    </source>
</evidence>
<comment type="similarity">
    <text evidence="1 3">Belongs to the thiolase-like superfamily. Beta-ketoacyl-ACP synthases family.</text>
</comment>
<dbReference type="Proteomes" id="UP000830167">
    <property type="component" value="Chromosome"/>
</dbReference>
<name>A0ABY4CJG8_9BACL</name>